<dbReference type="KEGG" id="panr:A7J50_3762"/>
<evidence type="ECO:0000313" key="2">
    <source>
        <dbReference type="Proteomes" id="UP000077829"/>
    </source>
</evidence>
<dbReference type="AlphaFoldDB" id="A0A172Z3J3"/>
<dbReference type="EMBL" id="CP015600">
    <property type="protein sequence ID" value="ANF87135.1"/>
    <property type="molecule type" value="Genomic_DNA"/>
</dbReference>
<gene>
    <name evidence="1" type="ORF">A7J50_3762</name>
</gene>
<organism evidence="1 2">
    <name type="scientific">Pseudomonas antarctica</name>
    <dbReference type="NCBI Taxonomy" id="219572"/>
    <lineage>
        <taxon>Bacteria</taxon>
        <taxon>Pseudomonadati</taxon>
        <taxon>Pseudomonadota</taxon>
        <taxon>Gammaproteobacteria</taxon>
        <taxon>Pseudomonadales</taxon>
        <taxon>Pseudomonadaceae</taxon>
        <taxon>Pseudomonas</taxon>
    </lineage>
</organism>
<reference evidence="1 2" key="1">
    <citation type="submission" date="2016-05" db="EMBL/GenBank/DDBJ databases">
        <title>Complete genome sequence of Pseudomonas antarctica PAMC 27494.</title>
        <authorList>
            <person name="Lee J."/>
        </authorList>
    </citation>
    <scope>NUCLEOTIDE SEQUENCE [LARGE SCALE GENOMIC DNA]</scope>
    <source>
        <strain evidence="1 2">PAMC 27494</strain>
    </source>
</reference>
<dbReference type="STRING" id="219572.A7J50_3762"/>
<dbReference type="RefSeq" id="WP_047711305.1">
    <property type="nucleotide sequence ID" value="NZ_CP015600.1"/>
</dbReference>
<dbReference type="PATRIC" id="fig|219572.3.peg.3871"/>
<evidence type="ECO:0000313" key="1">
    <source>
        <dbReference type="EMBL" id="ANF87135.1"/>
    </source>
</evidence>
<name>A0A172Z3J3_9PSED</name>
<dbReference type="Proteomes" id="UP000077829">
    <property type="component" value="Chromosome"/>
</dbReference>
<accession>A0A172Z3J3</accession>
<sequence length="79" mass="8957">MEIPEEPPTDPITKHLLATFFGVCRGRRFITTMVGAFPLPLSAREISDWLDAHPSPLDRREVDEVMFALDVICLSEEDD</sequence>
<protein>
    <submittedName>
        <fullName evidence="1">Uncharacterized protein</fullName>
    </submittedName>
</protein>
<proteinExistence type="predicted"/>